<evidence type="ECO:0000313" key="5">
    <source>
        <dbReference type="EMBL" id="CAA7392144.1"/>
    </source>
</evidence>
<dbReference type="AlphaFoldDB" id="A0A6N4XS97"/>
<sequence length="419" mass="48217">MTDIQKENKSGGKVPNRGSVNFPRLRFPEFEGEYRQYSFEDLFLFSTGKNIKQNEASPEYETPCVRYGELYHLYNEIISEVVNKTNLDKSDLTFSIGNEILLPSAGEDPLDIGSASALTIKGVAIGRTINILRPLKKNLYSNIYVSYYINEKLKKKISTLAKGVSISNVYNSDLKILNALLPSISEQQKISSFLLLINSRIQTQNKIIEQIEFYFKGIKDTLFSQKIRFGGFAEDWETKKLGDVLLKNSTKNKNQKYSTVQSVSNKYGFINQEDIFEDRRVASVDTSNYYVIDKGCFAYNPSRINVGSLAYKFDDEISIISPLYISFKAENIFLIDTFLLYWFKTIEFTKQMNNSFEGSVRNTLSYENLIKMNISIPSLEEQIQISSFLTKIDQKIQTEKTILEQLETQKKYLLQQMFV</sequence>
<evidence type="ECO:0000313" key="6">
    <source>
        <dbReference type="Proteomes" id="UP000445309"/>
    </source>
</evidence>
<dbReference type="Pfam" id="PF01420">
    <property type="entry name" value="Methylase_S"/>
    <property type="match status" value="2"/>
</dbReference>
<evidence type="ECO:0000256" key="1">
    <source>
        <dbReference type="ARBA" id="ARBA00010923"/>
    </source>
</evidence>
<name>A0A6N4XS97_9FLAO</name>
<reference evidence="5 6" key="1">
    <citation type="submission" date="2020-01" db="EMBL/GenBank/DDBJ databases">
        <authorList>
            <person name="Rodrigo-Torres L."/>
            <person name="Arahal R. D."/>
            <person name="Lucena T."/>
        </authorList>
    </citation>
    <scope>NUCLEOTIDE SEQUENCE [LARGE SCALE GENOMIC DNA]</scope>
    <source>
        <strain evidence="5 6">CECT 9393</strain>
    </source>
</reference>
<evidence type="ECO:0000256" key="2">
    <source>
        <dbReference type="ARBA" id="ARBA00022747"/>
    </source>
</evidence>
<dbReference type="Proteomes" id="UP000445309">
    <property type="component" value="Unassembled WGS sequence"/>
</dbReference>
<dbReference type="PANTHER" id="PTHR30408">
    <property type="entry name" value="TYPE-1 RESTRICTION ENZYME ECOKI SPECIFICITY PROTEIN"/>
    <property type="match status" value="1"/>
</dbReference>
<dbReference type="InterPro" id="IPR000055">
    <property type="entry name" value="Restrct_endonuc_typeI_TRD"/>
</dbReference>
<dbReference type="GO" id="GO:0009307">
    <property type="term" value="P:DNA restriction-modification system"/>
    <property type="evidence" value="ECO:0007669"/>
    <property type="project" value="UniProtKB-KW"/>
</dbReference>
<accession>A0A6N4XS97</accession>
<organism evidence="5 6">
    <name type="scientific">Chryseobacterium fistulae</name>
    <dbReference type="NCBI Taxonomy" id="2675058"/>
    <lineage>
        <taxon>Bacteria</taxon>
        <taxon>Pseudomonadati</taxon>
        <taxon>Bacteroidota</taxon>
        <taxon>Flavobacteriia</taxon>
        <taxon>Flavobacteriales</taxon>
        <taxon>Weeksellaceae</taxon>
        <taxon>Chryseobacterium group</taxon>
        <taxon>Chryseobacterium</taxon>
    </lineage>
</organism>
<proteinExistence type="inferred from homology"/>
<dbReference type="Gene3D" id="3.90.220.20">
    <property type="entry name" value="DNA methylase specificity domains"/>
    <property type="match status" value="2"/>
</dbReference>
<keyword evidence="3" id="KW-0238">DNA-binding</keyword>
<protein>
    <recommendedName>
        <fullName evidence="4">Type I restriction modification DNA specificity domain-containing protein</fullName>
    </recommendedName>
</protein>
<dbReference type="InterPro" id="IPR052021">
    <property type="entry name" value="Type-I_RS_S_subunit"/>
</dbReference>
<evidence type="ECO:0000259" key="4">
    <source>
        <dbReference type="Pfam" id="PF01420"/>
    </source>
</evidence>
<feature type="domain" description="Type I restriction modification DNA specificity" evidence="4">
    <location>
        <begin position="35"/>
        <end position="212"/>
    </location>
</feature>
<dbReference type="InterPro" id="IPR044946">
    <property type="entry name" value="Restrct_endonuc_typeI_TRD_sf"/>
</dbReference>
<gene>
    <name evidence="5" type="ORF">CHRY9393_03050</name>
</gene>
<dbReference type="GO" id="GO:0003677">
    <property type="term" value="F:DNA binding"/>
    <property type="evidence" value="ECO:0007669"/>
    <property type="project" value="UniProtKB-KW"/>
</dbReference>
<keyword evidence="6" id="KW-1185">Reference proteome</keyword>
<dbReference type="RefSeq" id="WP_162074028.1">
    <property type="nucleotide sequence ID" value="NZ_CACVBY010000096.1"/>
</dbReference>
<keyword evidence="2" id="KW-0680">Restriction system</keyword>
<dbReference type="SUPFAM" id="SSF116734">
    <property type="entry name" value="DNA methylase specificity domain"/>
    <property type="match status" value="2"/>
</dbReference>
<evidence type="ECO:0000256" key="3">
    <source>
        <dbReference type="ARBA" id="ARBA00023125"/>
    </source>
</evidence>
<dbReference type="PANTHER" id="PTHR30408:SF12">
    <property type="entry name" value="TYPE I RESTRICTION ENZYME MJAVIII SPECIFICITY SUBUNIT"/>
    <property type="match status" value="1"/>
</dbReference>
<feature type="domain" description="Type I restriction modification DNA specificity" evidence="4">
    <location>
        <begin position="234"/>
        <end position="407"/>
    </location>
</feature>
<dbReference type="EMBL" id="CACVBY010000096">
    <property type="protein sequence ID" value="CAA7392144.1"/>
    <property type="molecule type" value="Genomic_DNA"/>
</dbReference>
<comment type="similarity">
    <text evidence="1">Belongs to the type-I restriction system S methylase family.</text>
</comment>